<evidence type="ECO:0000313" key="1">
    <source>
        <dbReference type="EMBL" id="KEY72546.1"/>
    </source>
</evidence>
<dbReference type="Proteomes" id="UP000028045">
    <property type="component" value="Unassembled WGS sequence"/>
</dbReference>
<proteinExistence type="predicted"/>
<sequence>MDDSSCQPQGWADVGSLSPLLLPPGVPAGARRAVSTISHTHCALPPVSLPSAAGSSRQYSVADENLHGEFALGSRYAEEAFFPLSAPTTTTTTTTTTFIMRQSPVHNPSHPPAASCLLVNEWALYAPSLAYSSSLVGPHACVQEPLSPPGLCHADGMGDEILPLGARDPCPLKDPPPFYFWLHAPAIPYPCPCIFTLMLLADSVPRPPAASDTQLISLFSLSPIIAYAASPPLVLACPLKHISAFIVALAKTAPPIELRAASADPVAEGRATCEEKSLCAERGYPPKERETEEG</sequence>
<evidence type="ECO:0000313" key="2">
    <source>
        <dbReference type="Proteomes" id="UP000028045"/>
    </source>
</evidence>
<organism evidence="1 2">
    <name type="scientific">Stachybotrys chartarum (strain CBS 109288 / IBT 7711)</name>
    <name type="common">Toxic black mold</name>
    <name type="synonym">Stilbospora chartarum</name>
    <dbReference type="NCBI Taxonomy" id="1280523"/>
    <lineage>
        <taxon>Eukaryota</taxon>
        <taxon>Fungi</taxon>
        <taxon>Dikarya</taxon>
        <taxon>Ascomycota</taxon>
        <taxon>Pezizomycotina</taxon>
        <taxon>Sordariomycetes</taxon>
        <taxon>Hypocreomycetidae</taxon>
        <taxon>Hypocreales</taxon>
        <taxon>Stachybotryaceae</taxon>
        <taxon>Stachybotrys</taxon>
    </lineage>
</organism>
<name>A0A084B4R7_STACB</name>
<gene>
    <name evidence="1" type="ORF">S7711_10970</name>
</gene>
<keyword evidence="2" id="KW-1185">Reference proteome</keyword>
<dbReference type="EMBL" id="KL648070">
    <property type="protein sequence ID" value="KEY72546.1"/>
    <property type="molecule type" value="Genomic_DNA"/>
</dbReference>
<reference evidence="1 2" key="1">
    <citation type="journal article" date="2014" name="BMC Genomics">
        <title>Comparative genome sequencing reveals chemotype-specific gene clusters in the toxigenic black mold Stachybotrys.</title>
        <authorList>
            <person name="Semeiks J."/>
            <person name="Borek D."/>
            <person name="Otwinowski Z."/>
            <person name="Grishin N.V."/>
        </authorList>
    </citation>
    <scope>NUCLEOTIDE SEQUENCE [LARGE SCALE GENOMIC DNA]</scope>
    <source>
        <strain evidence="2">CBS 109288 / IBT 7711</strain>
    </source>
</reference>
<accession>A0A084B4R7</accession>
<dbReference type="HOGENOM" id="CLU_947226_0_0_1"/>
<protein>
    <submittedName>
        <fullName evidence="1">Uncharacterized protein</fullName>
    </submittedName>
</protein>
<dbReference type="AlphaFoldDB" id="A0A084B4R7"/>